<dbReference type="GO" id="GO:0030170">
    <property type="term" value="F:pyridoxal phosphate binding"/>
    <property type="evidence" value="ECO:0007669"/>
    <property type="project" value="InterPro"/>
</dbReference>
<dbReference type="InterPro" id="IPR015421">
    <property type="entry name" value="PyrdxlP-dep_Trfase_major"/>
</dbReference>
<sequence length="480" mass="52994">MSVSIRTVGLTMTSFENVTIPSRDIQYIIDIERLEKAAINQNGITRSTGPKAKDIYEVDTEYLTPSFSHYSYKLVVEKGYGVWIEDVDGNVFMDCYSGIAVCSMGHCHPEIVEAITKQTQTLIHMCGASYYNRHMSQLAKKLDELVPIKSPTRAYFATSGAEAVETALKLAMYHTKRQRFISFIDSYHGQSLGTLSLTAMNKNDQVGYMRKVLDVVHIPYPKKLHSPFGNVTDDESASRATINWIENIVFKTTTPAEEVAAIVVEAVQGAGGYFPSPASFLPELRRICNENGIILIIDEIHSGMGRTGKMFATQYYDIEPDIICLAKGIGSGLPIGVCTARADIMDWPQRAHASTFSGNPVCIAAALKTIELLENGLVQNAHTVGNYLKDRLAKLLDKYECVGDVRGLGLMIGVEIVESKETMKHVPELRDKIEIECYKRGLLIFGGGANTIRWAPPLILTKENADIAVEIFDAAIHASI</sequence>
<dbReference type="InterPro" id="IPR049704">
    <property type="entry name" value="Aminotrans_3_PPA_site"/>
</dbReference>
<dbReference type="InterPro" id="IPR005814">
    <property type="entry name" value="Aminotrans_3"/>
</dbReference>
<dbReference type="AlphaFoldDB" id="A0A816HAP7"/>
<evidence type="ECO:0000313" key="6">
    <source>
        <dbReference type="Proteomes" id="UP000663834"/>
    </source>
</evidence>
<dbReference type="PANTHER" id="PTHR11986:SF58">
    <property type="entry name" value="LEUCINE_METHIONINE RACEMASE"/>
    <property type="match status" value="1"/>
</dbReference>
<comment type="cofactor">
    <cofactor evidence="1">
        <name>pyridoxal 5'-phosphate</name>
        <dbReference type="ChEBI" id="CHEBI:597326"/>
    </cofactor>
</comment>
<accession>A0A816HAP7</accession>
<evidence type="ECO:0000256" key="3">
    <source>
        <dbReference type="ARBA" id="ARBA00022898"/>
    </source>
</evidence>
<evidence type="ECO:0000256" key="1">
    <source>
        <dbReference type="ARBA" id="ARBA00001933"/>
    </source>
</evidence>
<name>A0A816HAP7_9BILA</name>
<gene>
    <name evidence="5" type="ORF">KQP761_LOCUS38476</name>
</gene>
<evidence type="ECO:0000313" key="5">
    <source>
        <dbReference type="EMBL" id="CAF1685771.1"/>
    </source>
</evidence>
<dbReference type="Gene3D" id="3.90.1150.10">
    <property type="entry name" value="Aspartate Aminotransferase, domain 1"/>
    <property type="match status" value="1"/>
</dbReference>
<dbReference type="Pfam" id="PF00202">
    <property type="entry name" value="Aminotran_3"/>
    <property type="match status" value="1"/>
</dbReference>
<dbReference type="GO" id="GO:0042802">
    <property type="term" value="F:identical protein binding"/>
    <property type="evidence" value="ECO:0007669"/>
    <property type="project" value="TreeGrafter"/>
</dbReference>
<dbReference type="InterPro" id="IPR050103">
    <property type="entry name" value="Class-III_PLP-dep_AT"/>
</dbReference>
<evidence type="ECO:0000256" key="2">
    <source>
        <dbReference type="ARBA" id="ARBA00008954"/>
    </source>
</evidence>
<dbReference type="FunFam" id="3.40.640.10:FF:000004">
    <property type="entry name" value="Acetylornithine aminotransferase"/>
    <property type="match status" value="1"/>
</dbReference>
<comment type="similarity">
    <text evidence="2 4">Belongs to the class-III pyridoxal-phosphate-dependent aminotransferase family.</text>
</comment>
<dbReference type="EMBL" id="CAJNOW010021887">
    <property type="protein sequence ID" value="CAF1685771.1"/>
    <property type="molecule type" value="Genomic_DNA"/>
</dbReference>
<dbReference type="InterPro" id="IPR015422">
    <property type="entry name" value="PyrdxlP-dep_Trfase_small"/>
</dbReference>
<dbReference type="PROSITE" id="PS00600">
    <property type="entry name" value="AA_TRANSFER_CLASS_3"/>
    <property type="match status" value="1"/>
</dbReference>
<proteinExistence type="inferred from homology"/>
<comment type="caution">
    <text evidence="5">The sequence shown here is derived from an EMBL/GenBank/DDBJ whole genome shotgun (WGS) entry which is preliminary data.</text>
</comment>
<dbReference type="Proteomes" id="UP000663834">
    <property type="component" value="Unassembled WGS sequence"/>
</dbReference>
<protein>
    <submittedName>
        <fullName evidence="5">Uncharacterized protein</fullName>
    </submittedName>
</protein>
<dbReference type="GO" id="GO:0008483">
    <property type="term" value="F:transaminase activity"/>
    <property type="evidence" value="ECO:0007669"/>
    <property type="project" value="InterPro"/>
</dbReference>
<reference evidence="5" key="1">
    <citation type="submission" date="2021-02" db="EMBL/GenBank/DDBJ databases">
        <authorList>
            <person name="Nowell W R."/>
        </authorList>
    </citation>
    <scope>NUCLEOTIDE SEQUENCE</scope>
</reference>
<dbReference type="Gene3D" id="3.40.640.10">
    <property type="entry name" value="Type I PLP-dependent aspartate aminotransferase-like (Major domain)"/>
    <property type="match status" value="1"/>
</dbReference>
<dbReference type="PANTHER" id="PTHR11986">
    <property type="entry name" value="AMINOTRANSFERASE CLASS III"/>
    <property type="match status" value="1"/>
</dbReference>
<dbReference type="PIRSF" id="PIRSF000521">
    <property type="entry name" value="Transaminase_4ab_Lys_Orn"/>
    <property type="match status" value="1"/>
</dbReference>
<dbReference type="InterPro" id="IPR015424">
    <property type="entry name" value="PyrdxlP-dep_Trfase"/>
</dbReference>
<evidence type="ECO:0000256" key="4">
    <source>
        <dbReference type="RuleBase" id="RU003560"/>
    </source>
</evidence>
<dbReference type="OrthoDB" id="10261433at2759"/>
<keyword evidence="3 4" id="KW-0663">Pyridoxal phosphate</keyword>
<organism evidence="5 6">
    <name type="scientific">Rotaria magnacalcarata</name>
    <dbReference type="NCBI Taxonomy" id="392030"/>
    <lineage>
        <taxon>Eukaryota</taxon>
        <taxon>Metazoa</taxon>
        <taxon>Spiralia</taxon>
        <taxon>Gnathifera</taxon>
        <taxon>Rotifera</taxon>
        <taxon>Eurotatoria</taxon>
        <taxon>Bdelloidea</taxon>
        <taxon>Philodinida</taxon>
        <taxon>Philodinidae</taxon>
        <taxon>Rotaria</taxon>
    </lineage>
</organism>
<dbReference type="SUPFAM" id="SSF53383">
    <property type="entry name" value="PLP-dependent transferases"/>
    <property type="match status" value="1"/>
</dbReference>
<dbReference type="CDD" id="cd00610">
    <property type="entry name" value="OAT_like"/>
    <property type="match status" value="1"/>
</dbReference>